<evidence type="ECO:0000313" key="2">
    <source>
        <dbReference type="EMBL" id="MFC6043820.1"/>
    </source>
</evidence>
<proteinExistence type="predicted"/>
<feature type="signal peptide" evidence="1">
    <location>
        <begin position="1"/>
        <end position="26"/>
    </location>
</feature>
<comment type="caution">
    <text evidence="2">The sequence shown here is derived from an EMBL/GenBank/DDBJ whole genome shotgun (WGS) entry which is preliminary data.</text>
</comment>
<sequence>MKTIAATTALIAAVPLALLGAGPAHAGHDREVIRHGSCSASTDWKIKAKADDGRLEVESEIDSNRAGQTWHWVLRHDGDLVDRGRSTTVGRSGSFEVERKARNSAGADAFVFRAVNRVSGETCVARVRY</sequence>
<dbReference type="EMBL" id="JBHSRJ010000004">
    <property type="protein sequence ID" value="MFC6043820.1"/>
    <property type="molecule type" value="Genomic_DNA"/>
</dbReference>
<keyword evidence="3" id="KW-1185">Reference proteome</keyword>
<evidence type="ECO:0000313" key="3">
    <source>
        <dbReference type="Proteomes" id="UP001596135"/>
    </source>
</evidence>
<gene>
    <name evidence="2" type="ORF">ACFPYL_12070</name>
</gene>
<feature type="chain" id="PRO_5045889369" evidence="1">
    <location>
        <begin position="27"/>
        <end position="129"/>
    </location>
</feature>
<dbReference type="Proteomes" id="UP001596135">
    <property type="component" value="Unassembled WGS sequence"/>
</dbReference>
<accession>A0ABW1LIN6</accession>
<dbReference type="RefSeq" id="WP_379154202.1">
    <property type="nucleotide sequence ID" value="NZ_JBHSRJ010000004.1"/>
</dbReference>
<keyword evidence="1" id="KW-0732">Signal</keyword>
<protein>
    <submittedName>
        <fullName evidence="2">Uncharacterized protein</fullName>
    </submittedName>
</protein>
<organism evidence="2 3">
    <name type="scientific">Nocardioides hankookensis</name>
    <dbReference type="NCBI Taxonomy" id="443157"/>
    <lineage>
        <taxon>Bacteria</taxon>
        <taxon>Bacillati</taxon>
        <taxon>Actinomycetota</taxon>
        <taxon>Actinomycetes</taxon>
        <taxon>Propionibacteriales</taxon>
        <taxon>Nocardioidaceae</taxon>
        <taxon>Nocardioides</taxon>
    </lineage>
</organism>
<name>A0ABW1LIN6_9ACTN</name>
<evidence type="ECO:0000256" key="1">
    <source>
        <dbReference type="SAM" id="SignalP"/>
    </source>
</evidence>
<reference evidence="3" key="1">
    <citation type="journal article" date="2019" name="Int. J. Syst. Evol. Microbiol.">
        <title>The Global Catalogue of Microorganisms (GCM) 10K type strain sequencing project: providing services to taxonomists for standard genome sequencing and annotation.</title>
        <authorList>
            <consortium name="The Broad Institute Genomics Platform"/>
            <consortium name="The Broad Institute Genome Sequencing Center for Infectious Disease"/>
            <person name="Wu L."/>
            <person name="Ma J."/>
        </authorList>
    </citation>
    <scope>NUCLEOTIDE SEQUENCE [LARGE SCALE GENOMIC DNA]</scope>
    <source>
        <strain evidence="3">CCUG 54522</strain>
    </source>
</reference>